<sequence>MSYRGRGGFRGGRGGYGGFRPAKQVSFELFPEIEGLGKAEYSTEHFKLIQWGHEIQKFWKNSPYYVKDSSQQDELRDQQSYIERYSDRKSQATKVTSHLSDYMELGPSYLPAELARGGKKRKRRVKWQVASDLREQDLFEKLLQKDQEQGDKKEDEDEEEDEENIEEEEEYSDEGDYEQGEYFDDDEDDFNKPESDDEGPIYDF</sequence>
<dbReference type="OrthoDB" id="2018787at2759"/>
<comment type="subcellular location">
    <subcellularLocation>
        <location evidence="1">Nucleus</location>
    </subcellularLocation>
</comment>
<dbReference type="GO" id="GO:0006383">
    <property type="term" value="P:transcription by RNA polymerase III"/>
    <property type="evidence" value="ECO:0007669"/>
    <property type="project" value="InterPro"/>
</dbReference>
<dbReference type="Pfam" id="PF11705">
    <property type="entry name" value="RNA_pol_3_Rpc31"/>
    <property type="match status" value="1"/>
</dbReference>
<gene>
    <name evidence="5" type="ORF">F511_12253</name>
</gene>
<name>A0A2Z7A6C5_9LAMI</name>
<evidence type="ECO:0000313" key="5">
    <source>
        <dbReference type="EMBL" id="KZV16363.1"/>
    </source>
</evidence>
<dbReference type="PANTHER" id="PTHR15367">
    <property type="entry name" value="DNA-DIRECTED RNA POLYMERASE III"/>
    <property type="match status" value="1"/>
</dbReference>
<protein>
    <recommendedName>
        <fullName evidence="7">DNA-directed RNA polymerase III subunit</fullName>
    </recommendedName>
</protein>
<evidence type="ECO:0000256" key="3">
    <source>
        <dbReference type="ARBA" id="ARBA00023242"/>
    </source>
</evidence>
<evidence type="ECO:0000256" key="4">
    <source>
        <dbReference type="SAM" id="MobiDB-lite"/>
    </source>
</evidence>
<keyword evidence="3" id="KW-0539">Nucleus</keyword>
<dbReference type="EMBL" id="KV019076">
    <property type="protein sequence ID" value="KZV16363.1"/>
    <property type="molecule type" value="Genomic_DNA"/>
</dbReference>
<reference evidence="5 6" key="1">
    <citation type="journal article" date="2015" name="Proc. Natl. Acad. Sci. U.S.A.">
        <title>The resurrection genome of Boea hygrometrica: A blueprint for survival of dehydration.</title>
        <authorList>
            <person name="Xiao L."/>
            <person name="Yang G."/>
            <person name="Zhang L."/>
            <person name="Yang X."/>
            <person name="Zhao S."/>
            <person name="Ji Z."/>
            <person name="Zhou Q."/>
            <person name="Hu M."/>
            <person name="Wang Y."/>
            <person name="Chen M."/>
            <person name="Xu Y."/>
            <person name="Jin H."/>
            <person name="Xiao X."/>
            <person name="Hu G."/>
            <person name="Bao F."/>
            <person name="Hu Y."/>
            <person name="Wan P."/>
            <person name="Li L."/>
            <person name="Deng X."/>
            <person name="Kuang T."/>
            <person name="Xiang C."/>
            <person name="Zhu J.K."/>
            <person name="Oliver M.J."/>
            <person name="He Y."/>
        </authorList>
    </citation>
    <scope>NUCLEOTIDE SEQUENCE [LARGE SCALE GENOMIC DNA]</scope>
    <source>
        <strain evidence="6">cv. XS01</strain>
    </source>
</reference>
<evidence type="ECO:0008006" key="7">
    <source>
        <dbReference type="Google" id="ProtNLM"/>
    </source>
</evidence>
<dbReference type="PANTHER" id="PTHR15367:SF2">
    <property type="entry name" value="DNA-DIRECTED RNA POLYMERASE III SUBUNIT"/>
    <property type="match status" value="1"/>
</dbReference>
<proteinExistence type="inferred from homology"/>
<dbReference type="GO" id="GO:0005666">
    <property type="term" value="C:RNA polymerase III complex"/>
    <property type="evidence" value="ECO:0007669"/>
    <property type="project" value="TreeGrafter"/>
</dbReference>
<evidence type="ECO:0000313" key="6">
    <source>
        <dbReference type="Proteomes" id="UP000250235"/>
    </source>
</evidence>
<comment type="similarity">
    <text evidence="2">Belongs to the eukaryotic RPC7 RNA polymerase subunit family.</text>
</comment>
<organism evidence="5 6">
    <name type="scientific">Dorcoceras hygrometricum</name>
    <dbReference type="NCBI Taxonomy" id="472368"/>
    <lineage>
        <taxon>Eukaryota</taxon>
        <taxon>Viridiplantae</taxon>
        <taxon>Streptophyta</taxon>
        <taxon>Embryophyta</taxon>
        <taxon>Tracheophyta</taxon>
        <taxon>Spermatophyta</taxon>
        <taxon>Magnoliopsida</taxon>
        <taxon>eudicotyledons</taxon>
        <taxon>Gunneridae</taxon>
        <taxon>Pentapetalae</taxon>
        <taxon>asterids</taxon>
        <taxon>lamiids</taxon>
        <taxon>Lamiales</taxon>
        <taxon>Gesneriaceae</taxon>
        <taxon>Didymocarpoideae</taxon>
        <taxon>Trichosporeae</taxon>
        <taxon>Loxocarpinae</taxon>
        <taxon>Dorcoceras</taxon>
    </lineage>
</organism>
<accession>A0A2Z7A6C5</accession>
<dbReference type="InterPro" id="IPR024661">
    <property type="entry name" value="RNA_pol_III_Rpc31"/>
</dbReference>
<feature type="region of interest" description="Disordered" evidence="4">
    <location>
        <begin position="140"/>
        <end position="204"/>
    </location>
</feature>
<evidence type="ECO:0000256" key="1">
    <source>
        <dbReference type="ARBA" id="ARBA00004123"/>
    </source>
</evidence>
<feature type="compositionally biased region" description="Basic and acidic residues" evidence="4">
    <location>
        <begin position="140"/>
        <end position="153"/>
    </location>
</feature>
<keyword evidence="6" id="KW-1185">Reference proteome</keyword>
<dbReference type="Proteomes" id="UP000250235">
    <property type="component" value="Unassembled WGS sequence"/>
</dbReference>
<evidence type="ECO:0000256" key="2">
    <source>
        <dbReference type="ARBA" id="ARBA00008352"/>
    </source>
</evidence>
<dbReference type="AlphaFoldDB" id="A0A2Z7A6C5"/>
<feature type="compositionally biased region" description="Acidic residues" evidence="4">
    <location>
        <begin position="154"/>
        <end position="204"/>
    </location>
</feature>